<keyword evidence="4" id="KW-1185">Reference proteome</keyword>
<dbReference type="Proteomes" id="UP001596053">
    <property type="component" value="Unassembled WGS sequence"/>
</dbReference>
<dbReference type="InterPro" id="IPR051928">
    <property type="entry name" value="NorD/CobT"/>
</dbReference>
<evidence type="ECO:0000313" key="3">
    <source>
        <dbReference type="EMBL" id="MFC5418482.1"/>
    </source>
</evidence>
<feature type="domain" description="VWFA" evidence="2">
    <location>
        <begin position="462"/>
        <end position="653"/>
    </location>
</feature>
<dbReference type="PANTHER" id="PTHR41248">
    <property type="entry name" value="NORD PROTEIN"/>
    <property type="match status" value="1"/>
</dbReference>
<accession>A0ABW0IKB3</accession>
<dbReference type="Gene3D" id="3.40.50.410">
    <property type="entry name" value="von Willebrand factor, type A domain"/>
    <property type="match status" value="1"/>
</dbReference>
<evidence type="ECO:0000313" key="4">
    <source>
        <dbReference type="Proteomes" id="UP001596053"/>
    </source>
</evidence>
<dbReference type="Pfam" id="PF00092">
    <property type="entry name" value="VWA"/>
    <property type="match status" value="1"/>
</dbReference>
<dbReference type="InterPro" id="IPR002035">
    <property type="entry name" value="VWF_A"/>
</dbReference>
<proteinExistence type="predicted"/>
<protein>
    <submittedName>
        <fullName evidence="3">Nitric oxide reductase activation protein NorD</fullName>
    </submittedName>
</protein>
<evidence type="ECO:0000259" key="2">
    <source>
        <dbReference type="PROSITE" id="PS50234"/>
    </source>
</evidence>
<dbReference type="EMBL" id="JBHSLW010000005">
    <property type="protein sequence ID" value="MFC5418482.1"/>
    <property type="molecule type" value="Genomic_DNA"/>
</dbReference>
<feature type="region of interest" description="Disordered" evidence="1">
    <location>
        <begin position="321"/>
        <end position="345"/>
    </location>
</feature>
<comment type="caution">
    <text evidence="3">The sequence shown here is derived from an EMBL/GenBank/DDBJ whole genome shotgun (WGS) entry which is preliminary data.</text>
</comment>
<dbReference type="SMART" id="SM00327">
    <property type="entry name" value="VWA"/>
    <property type="match status" value="1"/>
</dbReference>
<organism evidence="3 4">
    <name type="scientific">Bosea eneae</name>
    <dbReference type="NCBI Taxonomy" id="151454"/>
    <lineage>
        <taxon>Bacteria</taxon>
        <taxon>Pseudomonadati</taxon>
        <taxon>Pseudomonadota</taxon>
        <taxon>Alphaproteobacteria</taxon>
        <taxon>Hyphomicrobiales</taxon>
        <taxon>Boseaceae</taxon>
        <taxon>Bosea</taxon>
    </lineage>
</organism>
<dbReference type="PROSITE" id="PS50234">
    <property type="entry name" value="VWFA"/>
    <property type="match status" value="1"/>
</dbReference>
<sequence>MHAAEAAHHPSELISWLELIDDIAKRAPKVLSAFLQDGSPALDRLGFVGLAVFVRMGLDLGRDDARQMAFFSLQSPEARQLLERQHASASLPGLLPGLKPYLRALWAISPSIVETPGDAPEAMRRRAGFGGGGVRLPPSYAGFPPSDQKQLHRATLAHIGAHHRFTRTNFPATGLKPLQLALVSLIEDARVERLALCEMPGLFALWRGFHVARPEGAPVAISLMARLARALLDPSYQDPHGWVSKGRALFEEAAAADIGSQQLSRHIGGLLGNDIGQMRLQFDAKSYVVQPAYRDDNIGIWDFGDDNPAVPYEMQAPAEGARLEQRDGDDGCPEPDTLSSDPSGRATMVEAGKDVVIARYPEFDYVTGRERPDWCTVREPAVPMASPAALHRAIEQRGDLVNRLTAIIRSSKVSRQQRIRRQAEGEFLDMDAAIEAVIARRLGQVPEDRLYGRYERRHRDLATLVLIDSSASTGERISSRGETVLETERLSVALLARAMTELGDHFALAAFSSNTRDDIGYQRIKDFAGRYDTAAEGRLAGLQSRHSTRLGAVIRHAGKDLKRQPNYRRLLLIITDGEPHDIDVDDRRYLVEDARAAVHQLRNDGIDVFSIILDSDAESYATHIFRCQNCVQLKSIETLPEKLPGLLLRLALH</sequence>
<dbReference type="PANTHER" id="PTHR41248:SF1">
    <property type="entry name" value="NORD PROTEIN"/>
    <property type="match status" value="1"/>
</dbReference>
<reference evidence="4" key="1">
    <citation type="journal article" date="2019" name="Int. J. Syst. Evol. Microbiol.">
        <title>The Global Catalogue of Microorganisms (GCM) 10K type strain sequencing project: providing services to taxonomists for standard genome sequencing and annotation.</title>
        <authorList>
            <consortium name="The Broad Institute Genomics Platform"/>
            <consortium name="The Broad Institute Genome Sequencing Center for Infectious Disease"/>
            <person name="Wu L."/>
            <person name="Ma J."/>
        </authorList>
    </citation>
    <scope>NUCLEOTIDE SEQUENCE [LARGE SCALE GENOMIC DNA]</scope>
    <source>
        <strain evidence="4">NCAIM B.01391</strain>
    </source>
</reference>
<name>A0ABW0IKB3_9HYPH</name>
<evidence type="ECO:0000256" key="1">
    <source>
        <dbReference type="SAM" id="MobiDB-lite"/>
    </source>
</evidence>
<dbReference type="SUPFAM" id="SSF53300">
    <property type="entry name" value="vWA-like"/>
    <property type="match status" value="1"/>
</dbReference>
<dbReference type="InterPro" id="IPR036465">
    <property type="entry name" value="vWFA_dom_sf"/>
</dbReference>
<gene>
    <name evidence="3" type="ORF">ACFPOB_02775</name>
</gene>